<evidence type="ECO:0000256" key="1">
    <source>
        <dbReference type="SAM" id="Coils"/>
    </source>
</evidence>
<name>A0A6C0ES68_9ZZZZ</name>
<feature type="region of interest" description="Disordered" evidence="2">
    <location>
        <begin position="1"/>
        <end position="20"/>
    </location>
</feature>
<keyword evidence="1" id="KW-0175">Coiled coil</keyword>
<reference evidence="3" key="1">
    <citation type="journal article" date="2020" name="Nature">
        <title>Giant virus diversity and host interactions through global metagenomics.</title>
        <authorList>
            <person name="Schulz F."/>
            <person name="Roux S."/>
            <person name="Paez-Espino D."/>
            <person name="Jungbluth S."/>
            <person name="Walsh D.A."/>
            <person name="Denef V.J."/>
            <person name="McMahon K.D."/>
            <person name="Konstantinidis K.T."/>
            <person name="Eloe-Fadrosh E.A."/>
            <person name="Kyrpides N.C."/>
            <person name="Woyke T."/>
        </authorList>
    </citation>
    <scope>NUCLEOTIDE SEQUENCE</scope>
    <source>
        <strain evidence="3">GVMAG-M-3300009149-34</strain>
    </source>
</reference>
<evidence type="ECO:0000256" key="2">
    <source>
        <dbReference type="SAM" id="MobiDB-lite"/>
    </source>
</evidence>
<sequence>MSEVKKDSSETNTMDISGEELIKRRAEAMQIETRRQAMIELIMRQTDYTEEVARIKLEDWKNNYLHVIKEYMNPNFQDKLKTPTSSSKNQMIYGEIRNFMDDVNKQQLQRKRDAEQLEQKKAAYIAYMNKLQKESKENN</sequence>
<dbReference type="EMBL" id="MN738892">
    <property type="protein sequence ID" value="QHT30135.1"/>
    <property type="molecule type" value="Genomic_DNA"/>
</dbReference>
<dbReference type="AlphaFoldDB" id="A0A6C0ES68"/>
<protein>
    <submittedName>
        <fullName evidence="3">Uncharacterized protein</fullName>
    </submittedName>
</protein>
<proteinExistence type="predicted"/>
<accession>A0A6C0ES68</accession>
<organism evidence="3">
    <name type="scientific">viral metagenome</name>
    <dbReference type="NCBI Taxonomy" id="1070528"/>
    <lineage>
        <taxon>unclassified sequences</taxon>
        <taxon>metagenomes</taxon>
        <taxon>organismal metagenomes</taxon>
    </lineage>
</organism>
<evidence type="ECO:0000313" key="3">
    <source>
        <dbReference type="EMBL" id="QHT30135.1"/>
    </source>
</evidence>
<feature type="coiled-coil region" evidence="1">
    <location>
        <begin position="100"/>
        <end position="134"/>
    </location>
</feature>